<evidence type="ECO:0000313" key="2">
    <source>
        <dbReference type="Proteomes" id="UP000321192"/>
    </source>
</evidence>
<dbReference type="EMBL" id="SSFD01000243">
    <property type="protein sequence ID" value="TXH82465.1"/>
    <property type="molecule type" value="Genomic_DNA"/>
</dbReference>
<proteinExistence type="predicted"/>
<comment type="caution">
    <text evidence="1">The sequence shown here is derived from an EMBL/GenBank/DDBJ whole genome shotgun (WGS) entry which is preliminary data.</text>
</comment>
<reference evidence="1 2" key="1">
    <citation type="submission" date="2018-09" db="EMBL/GenBank/DDBJ databases">
        <title>Metagenome Assembled Genomes from an Advanced Water Purification Facility.</title>
        <authorList>
            <person name="Stamps B.W."/>
            <person name="Spear J.R."/>
        </authorList>
    </citation>
    <scope>NUCLEOTIDE SEQUENCE [LARGE SCALE GENOMIC DNA]</scope>
    <source>
        <strain evidence="1">Bin_27_1</strain>
    </source>
</reference>
<dbReference type="AlphaFoldDB" id="A0A5C7SHM2"/>
<name>A0A5C7SHM2_THASP</name>
<organism evidence="1 2">
    <name type="scientific">Thauera aminoaromatica</name>
    <dbReference type="NCBI Taxonomy" id="164330"/>
    <lineage>
        <taxon>Bacteria</taxon>
        <taxon>Pseudomonadati</taxon>
        <taxon>Pseudomonadota</taxon>
        <taxon>Betaproteobacteria</taxon>
        <taxon>Rhodocyclales</taxon>
        <taxon>Zoogloeaceae</taxon>
        <taxon>Thauera</taxon>
    </lineage>
</organism>
<protein>
    <recommendedName>
        <fullName evidence="3">DUF1819 family protein</fullName>
    </recommendedName>
</protein>
<sequence>MMLGELRTLFIHQPETATKADYRREVVESNVLGKPTRKARELAFGHLADLYGLAPELAAFRAFRKLWMQDTDAQPVLALTLALVRDPLLRRSWEFMLAKQLGEGVRREELEELLARDDPGRFSPASLKSFAQNINGTWTQAGFLAGRSRKTPVVPRITPTNVTLALFLGYLEGFTGQSLFTSAWMKLLPGSPDELEGLANAASHRGQIVFMSAGGVKEVRFPGYLTPEEEHIRQEVSHVV</sequence>
<evidence type="ECO:0000313" key="1">
    <source>
        <dbReference type="EMBL" id="TXH82465.1"/>
    </source>
</evidence>
<accession>A0A5C7SHM2</accession>
<gene>
    <name evidence="1" type="ORF">E6Q80_15425</name>
</gene>
<dbReference type="Proteomes" id="UP000321192">
    <property type="component" value="Unassembled WGS sequence"/>
</dbReference>
<evidence type="ECO:0008006" key="3">
    <source>
        <dbReference type="Google" id="ProtNLM"/>
    </source>
</evidence>